<reference evidence="2" key="2">
    <citation type="submission" date="2025-08" db="UniProtKB">
        <authorList>
            <consortium name="Ensembl"/>
        </authorList>
    </citation>
    <scope>IDENTIFICATION</scope>
</reference>
<keyword evidence="1" id="KW-0812">Transmembrane</keyword>
<reference evidence="2" key="1">
    <citation type="submission" date="2019-06" db="EMBL/GenBank/DDBJ databases">
        <authorList>
            <consortium name="Wellcome Sanger Institute Data Sharing"/>
        </authorList>
    </citation>
    <scope>NUCLEOTIDE SEQUENCE [LARGE SCALE GENOMIC DNA]</scope>
</reference>
<proteinExistence type="predicted"/>
<sequence>MWNMSFVSNSCCNHSRRESVMAVVFLHCPSQRLAINHNIVGGTVMSFFSMAFQLKFLFFVFSATVAISAHATPQFIFHLIQTKSLLLLLVM</sequence>
<keyword evidence="3" id="KW-1185">Reference proteome</keyword>
<feature type="transmembrane region" description="Helical" evidence="1">
    <location>
        <begin position="56"/>
        <end position="80"/>
    </location>
</feature>
<dbReference type="AlphaFoldDB" id="A0A667WW67"/>
<evidence type="ECO:0000313" key="2">
    <source>
        <dbReference type="Ensembl" id="ENSMMDP00005004724.1"/>
    </source>
</evidence>
<name>A0A667WW67_9TELE</name>
<dbReference type="Ensembl" id="ENSMMDT00005004846.1">
    <property type="protein sequence ID" value="ENSMMDP00005004724.1"/>
    <property type="gene ID" value="ENSMMDG00005002580.1"/>
</dbReference>
<keyword evidence="1" id="KW-0472">Membrane</keyword>
<keyword evidence="1" id="KW-1133">Transmembrane helix</keyword>
<reference evidence="2" key="3">
    <citation type="submission" date="2025-09" db="UniProtKB">
        <authorList>
            <consortium name="Ensembl"/>
        </authorList>
    </citation>
    <scope>IDENTIFICATION</scope>
</reference>
<organism evidence="2 3">
    <name type="scientific">Myripristis murdjan</name>
    <name type="common">pinecone soldierfish</name>
    <dbReference type="NCBI Taxonomy" id="586833"/>
    <lineage>
        <taxon>Eukaryota</taxon>
        <taxon>Metazoa</taxon>
        <taxon>Chordata</taxon>
        <taxon>Craniata</taxon>
        <taxon>Vertebrata</taxon>
        <taxon>Euteleostomi</taxon>
        <taxon>Actinopterygii</taxon>
        <taxon>Neopterygii</taxon>
        <taxon>Teleostei</taxon>
        <taxon>Neoteleostei</taxon>
        <taxon>Acanthomorphata</taxon>
        <taxon>Holocentriformes</taxon>
        <taxon>Holocentridae</taxon>
        <taxon>Myripristis</taxon>
    </lineage>
</organism>
<evidence type="ECO:0000313" key="3">
    <source>
        <dbReference type="Proteomes" id="UP000472263"/>
    </source>
</evidence>
<dbReference type="Proteomes" id="UP000472263">
    <property type="component" value="Chromosome 20"/>
</dbReference>
<protein>
    <submittedName>
        <fullName evidence="2">Uncharacterized protein</fullName>
    </submittedName>
</protein>
<accession>A0A667WW67</accession>
<evidence type="ECO:0000256" key="1">
    <source>
        <dbReference type="SAM" id="Phobius"/>
    </source>
</evidence>
<dbReference type="InParanoid" id="A0A667WW67"/>